<accession>A0ABR7A4U0</accession>
<reference evidence="2 3" key="1">
    <citation type="submission" date="2020-08" db="EMBL/GenBank/DDBJ databases">
        <title>Novel species isolated from subtropical streams in China.</title>
        <authorList>
            <person name="Lu H."/>
        </authorList>
    </citation>
    <scope>NUCLEOTIDE SEQUENCE [LARGE SCALE GENOMIC DNA]</scope>
    <source>
        <strain evidence="2 3">CY22W</strain>
    </source>
</reference>
<keyword evidence="1" id="KW-0472">Membrane</keyword>
<dbReference type="Gene3D" id="3.30.530.20">
    <property type="match status" value="1"/>
</dbReference>
<evidence type="ECO:0000256" key="1">
    <source>
        <dbReference type="SAM" id="Phobius"/>
    </source>
</evidence>
<gene>
    <name evidence="2" type="ORF">H8K43_09550</name>
</gene>
<feature type="transmembrane region" description="Helical" evidence="1">
    <location>
        <begin position="97"/>
        <end position="118"/>
    </location>
</feature>
<dbReference type="InterPro" id="IPR023393">
    <property type="entry name" value="START-like_dom_sf"/>
</dbReference>
<evidence type="ECO:0000313" key="3">
    <source>
        <dbReference type="Proteomes" id="UP000654304"/>
    </source>
</evidence>
<organism evidence="2 3">
    <name type="scientific">Undibacterium curvum</name>
    <dbReference type="NCBI Taxonomy" id="2762294"/>
    <lineage>
        <taxon>Bacteria</taxon>
        <taxon>Pseudomonadati</taxon>
        <taxon>Pseudomonadota</taxon>
        <taxon>Betaproteobacteria</taxon>
        <taxon>Burkholderiales</taxon>
        <taxon>Oxalobacteraceae</taxon>
        <taxon>Undibacterium</taxon>
    </lineage>
</organism>
<dbReference type="SUPFAM" id="SSF55961">
    <property type="entry name" value="Bet v1-like"/>
    <property type="match status" value="1"/>
</dbReference>
<name>A0ABR7A4U0_9BURK</name>
<keyword evidence="1" id="KW-0812">Transmembrane</keyword>
<proteinExistence type="predicted"/>
<dbReference type="RefSeq" id="WP_186903611.1">
    <property type="nucleotide sequence ID" value="NZ_JACOGD010000004.1"/>
</dbReference>
<protein>
    <submittedName>
        <fullName evidence="2">SRPBCC family protein</fullName>
    </submittedName>
</protein>
<feature type="transmembrane region" description="Helical" evidence="1">
    <location>
        <begin position="36"/>
        <end position="60"/>
    </location>
</feature>
<comment type="caution">
    <text evidence="2">The sequence shown here is derived from an EMBL/GenBank/DDBJ whole genome shotgun (WGS) entry which is preliminary data.</text>
</comment>
<feature type="transmembrane region" description="Helical" evidence="1">
    <location>
        <begin position="7"/>
        <end position="24"/>
    </location>
</feature>
<dbReference type="Proteomes" id="UP000654304">
    <property type="component" value="Unassembled WGS sequence"/>
</dbReference>
<keyword evidence="1" id="KW-1133">Transmembrane helix</keyword>
<keyword evidence="3" id="KW-1185">Reference proteome</keyword>
<evidence type="ECO:0000313" key="2">
    <source>
        <dbReference type="EMBL" id="MBC3931915.1"/>
    </source>
</evidence>
<dbReference type="EMBL" id="JACOGD010000004">
    <property type="protein sequence ID" value="MBC3931915.1"/>
    <property type="molecule type" value="Genomic_DNA"/>
</dbReference>
<dbReference type="CDD" id="cd07812">
    <property type="entry name" value="SRPBCC"/>
    <property type="match status" value="1"/>
</dbReference>
<feature type="transmembrane region" description="Helical" evidence="1">
    <location>
        <begin position="72"/>
        <end position="91"/>
    </location>
</feature>
<sequence length="334" mass="36504">MGKEHGFVRVWSALFAGAIYGLSIRLGFEAKSLAPFFQIVSTAFLVVTPFCVGAIAVLLYAGSEHISLGKQAAISAVTMMLFLVAMFVTLLEGLICLVLVAPVFLIASVLGGLIAGFIHNKLKVKRSSLSAFVILPLLLGPIEANLPVESSEQIVSSSIQIQAPPEVVFDQLASVRAIDPKELGFSFVHMIGLPRPLEAEMNGAGVGSVRTSRWEKGVSFQEVIQEWDRPKLLRYRFHIPAGSIPRDALDRHVEMGGEYFTVLDGGYELTTNQSGATELKLTTHFLNKSQLKIYGDLWGKMVLTDFHQSILGLMKNRAEKANSLLNQPVTYGRD</sequence>